<feature type="transmembrane region" description="Helical" evidence="6">
    <location>
        <begin position="341"/>
        <end position="359"/>
    </location>
</feature>
<proteinExistence type="predicted"/>
<organism evidence="7 8">
    <name type="scientific">miscellaneous Crenarchaeota group-1 archaeon SG8-32-3</name>
    <dbReference type="NCBI Taxonomy" id="1685125"/>
    <lineage>
        <taxon>Archaea</taxon>
        <taxon>Candidatus Bathyarchaeota</taxon>
        <taxon>MCG-1</taxon>
    </lineage>
</organism>
<gene>
    <name evidence="7" type="ORF">AC478_01110</name>
</gene>
<dbReference type="PATRIC" id="fig|1685125.3.peg.247"/>
<keyword evidence="4 6" id="KW-1133">Transmembrane helix</keyword>
<feature type="transmembrane region" description="Helical" evidence="6">
    <location>
        <begin position="462"/>
        <end position="487"/>
    </location>
</feature>
<feature type="transmembrane region" description="Helical" evidence="6">
    <location>
        <begin position="12"/>
        <end position="32"/>
    </location>
</feature>
<comment type="caution">
    <text evidence="7">The sequence shown here is derived from an EMBL/GenBank/DDBJ whole genome shotgun (WGS) entry which is preliminary data.</text>
</comment>
<sequence length="490" mass="51738">MDEPHLKRDLGLVRTTMLGIGGTLSAANFVIIGEAAGMAGYAVILIVVVCGLLSLLTMFSYAELGTAIPLAGGEYTFSKVAYGGFTSFLTGWFEWLSNMFYTALSAIGFAYVVSYLFPTINIPLTAVVVVILFAIINLRGTKETATAETIITIIVLAILAIFVIGGWSFLQGSPTIPESSSPIGILGIFAATAYLFELYLGAEAVAAAQAEVKNPGRNIPLALVLSAVVLIALYTSVVVIAVGIVPPEVLSEQSSPIAYVAEQALGPAGGVLITIGLSIAGLAATNEAILAQSRVLYAMSRDGYMPKALGKVHKRFCTPHIAIIVGSIFTVIFAATGLVNFVVYAVNLGFIIGFSIVNLSVIKLRKIAPHLKRPFKAPLYPFTPLAGIAASIFLALFIDPSVLILGFELVIVAILVYYIKMVGQHRIRIAFGGVSLGLGAFVAFVAYLVGTNTLLQGVPPETVNIVFSFLLFVCVIQILAGVLNLLAPDR</sequence>
<feature type="transmembrane region" description="Helical" evidence="6">
    <location>
        <begin position="316"/>
        <end position="335"/>
    </location>
</feature>
<feature type="transmembrane region" description="Helical" evidence="6">
    <location>
        <begin position="182"/>
        <end position="200"/>
    </location>
</feature>
<feature type="transmembrane region" description="Helical" evidence="6">
    <location>
        <begin position="264"/>
        <end position="284"/>
    </location>
</feature>
<accession>A0A0M0BVG4</accession>
<keyword evidence="5 6" id="KW-0472">Membrane</keyword>
<dbReference type="Proteomes" id="UP000054016">
    <property type="component" value="Unassembled WGS sequence"/>
</dbReference>
<evidence type="ECO:0008006" key="9">
    <source>
        <dbReference type="Google" id="ProtNLM"/>
    </source>
</evidence>
<comment type="subcellular location">
    <subcellularLocation>
        <location evidence="1">Cell membrane</location>
        <topology evidence="1">Multi-pass membrane protein</topology>
    </subcellularLocation>
</comment>
<dbReference type="PANTHER" id="PTHR42770">
    <property type="entry name" value="AMINO ACID TRANSPORTER-RELATED"/>
    <property type="match status" value="1"/>
</dbReference>
<dbReference type="InterPro" id="IPR002293">
    <property type="entry name" value="AA/rel_permease1"/>
</dbReference>
<feature type="transmembrane region" description="Helical" evidence="6">
    <location>
        <begin position="379"/>
        <end position="398"/>
    </location>
</feature>
<protein>
    <recommendedName>
        <fullName evidence="9">Amino acid permease</fullName>
    </recommendedName>
</protein>
<feature type="transmembrane region" description="Helical" evidence="6">
    <location>
        <begin position="429"/>
        <end position="450"/>
    </location>
</feature>
<evidence type="ECO:0000256" key="4">
    <source>
        <dbReference type="ARBA" id="ARBA00022989"/>
    </source>
</evidence>
<feature type="transmembrane region" description="Helical" evidence="6">
    <location>
        <begin position="38"/>
        <end position="59"/>
    </location>
</feature>
<dbReference type="Gene3D" id="1.20.1740.10">
    <property type="entry name" value="Amino acid/polyamine transporter I"/>
    <property type="match status" value="1"/>
</dbReference>
<keyword evidence="2" id="KW-1003">Cell membrane</keyword>
<dbReference type="InterPro" id="IPR050367">
    <property type="entry name" value="APC_superfamily"/>
</dbReference>
<dbReference type="GO" id="GO:0022857">
    <property type="term" value="F:transmembrane transporter activity"/>
    <property type="evidence" value="ECO:0007669"/>
    <property type="project" value="InterPro"/>
</dbReference>
<evidence type="ECO:0000313" key="7">
    <source>
        <dbReference type="EMBL" id="KON32166.1"/>
    </source>
</evidence>
<dbReference type="Pfam" id="PF13520">
    <property type="entry name" value="AA_permease_2"/>
    <property type="match status" value="1"/>
</dbReference>
<evidence type="ECO:0000256" key="5">
    <source>
        <dbReference type="ARBA" id="ARBA00023136"/>
    </source>
</evidence>
<reference evidence="8" key="1">
    <citation type="submission" date="2015-06" db="EMBL/GenBank/DDBJ databases">
        <title>New insights into the roles of widespread benthic archaea in carbon and nitrogen cycling.</title>
        <authorList>
            <person name="Lazar C.S."/>
            <person name="Baker B.J."/>
            <person name="Seitz K.W."/>
            <person name="Hyde A.S."/>
            <person name="Dick G.J."/>
            <person name="Hinrichs K.-U."/>
            <person name="Teske A.P."/>
        </authorList>
    </citation>
    <scope>NUCLEOTIDE SEQUENCE [LARGE SCALE GENOMIC DNA]</scope>
</reference>
<name>A0A0M0BVG4_9ARCH</name>
<dbReference type="PANTHER" id="PTHR42770:SF11">
    <property type="entry name" value="INNER MEMBRANE TRANSPORT PROTEIN YBAT"/>
    <property type="match status" value="1"/>
</dbReference>
<feature type="transmembrane region" description="Helical" evidence="6">
    <location>
        <begin position="120"/>
        <end position="138"/>
    </location>
</feature>
<dbReference type="GO" id="GO:0005886">
    <property type="term" value="C:plasma membrane"/>
    <property type="evidence" value="ECO:0007669"/>
    <property type="project" value="UniProtKB-SubCell"/>
</dbReference>
<dbReference type="EMBL" id="LFWV01000010">
    <property type="protein sequence ID" value="KON32166.1"/>
    <property type="molecule type" value="Genomic_DNA"/>
</dbReference>
<evidence type="ECO:0000313" key="8">
    <source>
        <dbReference type="Proteomes" id="UP000054016"/>
    </source>
</evidence>
<feature type="transmembrane region" description="Helical" evidence="6">
    <location>
        <begin position="404"/>
        <end position="422"/>
    </location>
</feature>
<evidence type="ECO:0000256" key="1">
    <source>
        <dbReference type="ARBA" id="ARBA00004651"/>
    </source>
</evidence>
<evidence type="ECO:0000256" key="6">
    <source>
        <dbReference type="SAM" id="Phobius"/>
    </source>
</evidence>
<dbReference type="AlphaFoldDB" id="A0A0M0BVG4"/>
<evidence type="ECO:0000256" key="2">
    <source>
        <dbReference type="ARBA" id="ARBA00022475"/>
    </source>
</evidence>
<keyword evidence="3 6" id="KW-0812">Transmembrane</keyword>
<feature type="transmembrane region" description="Helical" evidence="6">
    <location>
        <begin position="150"/>
        <end position="170"/>
    </location>
</feature>
<evidence type="ECO:0000256" key="3">
    <source>
        <dbReference type="ARBA" id="ARBA00022692"/>
    </source>
</evidence>
<dbReference type="PIRSF" id="PIRSF006060">
    <property type="entry name" value="AA_transporter"/>
    <property type="match status" value="1"/>
</dbReference>
<feature type="transmembrane region" description="Helical" evidence="6">
    <location>
        <begin position="221"/>
        <end position="244"/>
    </location>
</feature>